<evidence type="ECO:0000256" key="10">
    <source>
        <dbReference type="SAM" id="Coils"/>
    </source>
</evidence>
<dbReference type="GO" id="GO:0001653">
    <property type="term" value="F:peptide receptor activity"/>
    <property type="evidence" value="ECO:0007669"/>
    <property type="project" value="TreeGrafter"/>
</dbReference>
<evidence type="ECO:0000256" key="7">
    <source>
        <dbReference type="ARBA" id="ARBA00023136"/>
    </source>
</evidence>
<evidence type="ECO:0000256" key="1">
    <source>
        <dbReference type="ARBA" id="ARBA00004479"/>
    </source>
</evidence>
<keyword evidence="9" id="KW-0141">cGMP biosynthesis</keyword>
<dbReference type="InterPro" id="IPR029787">
    <property type="entry name" value="Nucleotide_cyclase"/>
</dbReference>
<dbReference type="EC" id="4.6.1.2" evidence="2"/>
<dbReference type="Ensembl" id="ENSPMGT00000026489.1">
    <property type="protein sequence ID" value="ENSPMGP00000024862.1"/>
    <property type="gene ID" value="ENSPMGG00000020111.1"/>
</dbReference>
<evidence type="ECO:0000256" key="8">
    <source>
        <dbReference type="ARBA" id="ARBA00023239"/>
    </source>
</evidence>
<reference evidence="12" key="1">
    <citation type="submission" date="2025-08" db="UniProtKB">
        <authorList>
            <consortium name="Ensembl"/>
        </authorList>
    </citation>
    <scope>IDENTIFICATION</scope>
</reference>
<keyword evidence="3" id="KW-0812">Transmembrane</keyword>
<accession>A0A3B4B5D6</accession>
<dbReference type="STRING" id="409849.ENSPMGP00000024862"/>
<keyword evidence="7" id="KW-0472">Membrane</keyword>
<name>A0A3B4B5D6_9GOBI</name>
<feature type="domain" description="Guanylate cyclase" evidence="11">
    <location>
        <begin position="97"/>
        <end position="142"/>
    </location>
</feature>
<keyword evidence="13" id="KW-1185">Reference proteome</keyword>
<dbReference type="SUPFAM" id="SSF55073">
    <property type="entry name" value="Nucleotide cyclase"/>
    <property type="match status" value="1"/>
</dbReference>
<dbReference type="Pfam" id="PF07701">
    <property type="entry name" value="HNOBA"/>
    <property type="match status" value="1"/>
</dbReference>
<dbReference type="AlphaFoldDB" id="A0A3B4B5D6"/>
<dbReference type="PANTHER" id="PTHR11920">
    <property type="entry name" value="GUANYLYL CYCLASE"/>
    <property type="match status" value="1"/>
</dbReference>
<evidence type="ECO:0000256" key="4">
    <source>
        <dbReference type="ARBA" id="ARBA00022729"/>
    </source>
</evidence>
<dbReference type="GO" id="GO:0000166">
    <property type="term" value="F:nucleotide binding"/>
    <property type="evidence" value="ECO:0007669"/>
    <property type="project" value="UniProtKB-KW"/>
</dbReference>
<dbReference type="Gene3D" id="3.30.70.1230">
    <property type="entry name" value="Nucleotide cyclase"/>
    <property type="match status" value="1"/>
</dbReference>
<dbReference type="GO" id="GO:0035556">
    <property type="term" value="P:intracellular signal transduction"/>
    <property type="evidence" value="ECO:0007669"/>
    <property type="project" value="InterPro"/>
</dbReference>
<dbReference type="CDD" id="cd07302">
    <property type="entry name" value="CHD"/>
    <property type="match status" value="1"/>
</dbReference>
<dbReference type="Pfam" id="PF00211">
    <property type="entry name" value="Guanylate_cyc"/>
    <property type="match status" value="1"/>
</dbReference>
<proteinExistence type="predicted"/>
<feature type="coiled-coil region" evidence="10">
    <location>
        <begin position="34"/>
        <end position="65"/>
    </location>
</feature>
<evidence type="ECO:0000256" key="5">
    <source>
        <dbReference type="ARBA" id="ARBA00022741"/>
    </source>
</evidence>
<keyword evidence="4" id="KW-0732">Signal</keyword>
<evidence type="ECO:0000256" key="9">
    <source>
        <dbReference type="ARBA" id="ARBA00023293"/>
    </source>
</evidence>
<dbReference type="SMART" id="SM00044">
    <property type="entry name" value="CYCc"/>
    <property type="match status" value="1"/>
</dbReference>
<dbReference type="PANTHER" id="PTHR11920:SF300">
    <property type="entry name" value="ATRIAL NATRIURETIC PEPTIDE RECEPTOR 1"/>
    <property type="match status" value="1"/>
</dbReference>
<protein>
    <recommendedName>
        <fullName evidence="2">guanylate cyclase</fullName>
        <ecNumber evidence="2">4.6.1.2</ecNumber>
    </recommendedName>
</protein>
<organism evidence="12 13">
    <name type="scientific">Periophthalmus magnuspinnatus</name>
    <dbReference type="NCBI Taxonomy" id="409849"/>
    <lineage>
        <taxon>Eukaryota</taxon>
        <taxon>Metazoa</taxon>
        <taxon>Chordata</taxon>
        <taxon>Craniata</taxon>
        <taxon>Vertebrata</taxon>
        <taxon>Euteleostomi</taxon>
        <taxon>Actinopterygii</taxon>
        <taxon>Neopterygii</taxon>
        <taxon>Teleostei</taxon>
        <taxon>Neoteleostei</taxon>
        <taxon>Acanthomorphata</taxon>
        <taxon>Gobiaria</taxon>
        <taxon>Gobiiformes</taxon>
        <taxon>Gobioidei</taxon>
        <taxon>Gobiidae</taxon>
        <taxon>Oxudercinae</taxon>
        <taxon>Periophthalmus</taxon>
    </lineage>
</organism>
<comment type="subcellular location">
    <subcellularLocation>
        <location evidence="1">Membrane</location>
        <topology evidence="1">Single-pass type I membrane protein</topology>
    </subcellularLocation>
</comment>
<dbReference type="InterPro" id="IPR001054">
    <property type="entry name" value="A/G_cyclase"/>
</dbReference>
<dbReference type="Proteomes" id="UP000261520">
    <property type="component" value="Unplaced"/>
</dbReference>
<evidence type="ECO:0000313" key="12">
    <source>
        <dbReference type="Ensembl" id="ENSPMGP00000024862.1"/>
    </source>
</evidence>
<dbReference type="InterPro" id="IPR050401">
    <property type="entry name" value="Cyclic_nucleotide_synthase"/>
</dbReference>
<dbReference type="PROSITE" id="PS50125">
    <property type="entry name" value="GUANYLATE_CYCLASE_2"/>
    <property type="match status" value="1"/>
</dbReference>
<reference evidence="12" key="2">
    <citation type="submission" date="2025-09" db="UniProtKB">
        <authorList>
            <consortium name="Ensembl"/>
        </authorList>
    </citation>
    <scope>IDENTIFICATION</scope>
</reference>
<dbReference type="InterPro" id="IPR011645">
    <property type="entry name" value="HNOB_dom_associated"/>
</dbReference>
<sequence>MTRCWAEEPTERPDFSQIQVLLRKQNKESRTNILDNLLSRMEQYANNLEELVEERTQAYHEEKRKAEALLYQILPHSVAEQLKRGETVQAEAFDSVTIYFSDIVGFTAISAESTPMEVVTLLNDLYTCFDAIIDNFDVYKVKKTKTFIHIYFYAQCRGLVQF</sequence>
<keyword evidence="5" id="KW-0547">Nucleotide-binding</keyword>
<evidence type="ECO:0000256" key="6">
    <source>
        <dbReference type="ARBA" id="ARBA00022989"/>
    </source>
</evidence>
<dbReference type="GO" id="GO:0004383">
    <property type="term" value="F:guanylate cyclase activity"/>
    <property type="evidence" value="ECO:0007669"/>
    <property type="project" value="UniProtKB-EC"/>
</dbReference>
<evidence type="ECO:0000256" key="3">
    <source>
        <dbReference type="ARBA" id="ARBA00022692"/>
    </source>
</evidence>
<keyword evidence="10" id="KW-0175">Coiled coil</keyword>
<keyword evidence="6" id="KW-1133">Transmembrane helix</keyword>
<keyword evidence="8" id="KW-0456">Lyase</keyword>
<evidence type="ECO:0000256" key="2">
    <source>
        <dbReference type="ARBA" id="ARBA00012202"/>
    </source>
</evidence>
<dbReference type="GO" id="GO:0005886">
    <property type="term" value="C:plasma membrane"/>
    <property type="evidence" value="ECO:0007669"/>
    <property type="project" value="TreeGrafter"/>
</dbReference>
<evidence type="ECO:0000259" key="11">
    <source>
        <dbReference type="PROSITE" id="PS50125"/>
    </source>
</evidence>
<dbReference type="GO" id="GO:0007168">
    <property type="term" value="P:receptor guanylyl cyclase signaling pathway"/>
    <property type="evidence" value="ECO:0007669"/>
    <property type="project" value="TreeGrafter"/>
</dbReference>
<evidence type="ECO:0000313" key="13">
    <source>
        <dbReference type="Proteomes" id="UP000261520"/>
    </source>
</evidence>
<dbReference type="GO" id="GO:0004016">
    <property type="term" value="F:adenylate cyclase activity"/>
    <property type="evidence" value="ECO:0007669"/>
    <property type="project" value="TreeGrafter"/>
</dbReference>
<dbReference type="Gene3D" id="6.10.250.780">
    <property type="match status" value="1"/>
</dbReference>